<dbReference type="InParanoid" id="G3IDU8"/>
<dbReference type="AlphaFoldDB" id="G3IDU8"/>
<evidence type="ECO:0000313" key="2">
    <source>
        <dbReference type="Proteomes" id="UP000001075"/>
    </source>
</evidence>
<sequence>MSTGNVYIYFIPKKLCATNKHSYIFTSVFIYQLAKWYPKSLIKNISIYIKEGVFPVNSFLHECLLRSF</sequence>
<gene>
    <name evidence="1" type="ORF">I79_021885</name>
</gene>
<name>G3IDU8_CRIGR</name>
<proteinExistence type="predicted"/>
<evidence type="ECO:0000313" key="1">
    <source>
        <dbReference type="EMBL" id="EGW12668.1"/>
    </source>
</evidence>
<dbReference type="Proteomes" id="UP000001075">
    <property type="component" value="Unassembled WGS sequence"/>
</dbReference>
<reference evidence="2" key="1">
    <citation type="journal article" date="2011" name="Nat. Biotechnol.">
        <title>The genomic sequence of the Chinese hamster ovary (CHO)-K1 cell line.</title>
        <authorList>
            <person name="Xu X."/>
            <person name="Nagarajan H."/>
            <person name="Lewis N.E."/>
            <person name="Pan S."/>
            <person name="Cai Z."/>
            <person name="Liu X."/>
            <person name="Chen W."/>
            <person name="Xie M."/>
            <person name="Wang W."/>
            <person name="Hammond S."/>
            <person name="Andersen M.R."/>
            <person name="Neff N."/>
            <person name="Passarelli B."/>
            <person name="Koh W."/>
            <person name="Fan H.C."/>
            <person name="Wang J."/>
            <person name="Gui Y."/>
            <person name="Lee K.H."/>
            <person name="Betenbaugh M.J."/>
            <person name="Quake S.R."/>
            <person name="Famili I."/>
            <person name="Palsson B.O."/>
            <person name="Wang J."/>
        </authorList>
    </citation>
    <scope>NUCLEOTIDE SEQUENCE [LARGE SCALE GENOMIC DNA]</scope>
    <source>
        <strain evidence="2">CHO K1 cell line</strain>
    </source>
</reference>
<organism evidence="1 2">
    <name type="scientific">Cricetulus griseus</name>
    <name type="common">Chinese hamster</name>
    <name type="synonym">Cricetulus barabensis griseus</name>
    <dbReference type="NCBI Taxonomy" id="10029"/>
    <lineage>
        <taxon>Eukaryota</taxon>
        <taxon>Metazoa</taxon>
        <taxon>Chordata</taxon>
        <taxon>Craniata</taxon>
        <taxon>Vertebrata</taxon>
        <taxon>Euteleostomi</taxon>
        <taxon>Mammalia</taxon>
        <taxon>Eutheria</taxon>
        <taxon>Euarchontoglires</taxon>
        <taxon>Glires</taxon>
        <taxon>Rodentia</taxon>
        <taxon>Myomorpha</taxon>
        <taxon>Muroidea</taxon>
        <taxon>Cricetidae</taxon>
        <taxon>Cricetinae</taxon>
        <taxon>Cricetulus</taxon>
    </lineage>
</organism>
<protein>
    <submittedName>
        <fullName evidence="1">Uncharacterized protein</fullName>
    </submittedName>
</protein>
<dbReference type="EMBL" id="JH002106">
    <property type="protein sequence ID" value="EGW12668.1"/>
    <property type="molecule type" value="Genomic_DNA"/>
</dbReference>
<accession>G3IDU8</accession>